<name>A0A0K0XWJ1_9GAMM</name>
<reference evidence="1 2" key="1">
    <citation type="submission" date="2015-07" db="EMBL/GenBank/DDBJ databases">
        <authorList>
            <person name="Noorani M."/>
        </authorList>
    </citation>
    <scope>NUCLEOTIDE SEQUENCE [LARGE SCALE GENOMIC DNA]</scope>
    <source>
        <strain evidence="1 2">KCTC 42284</strain>
    </source>
</reference>
<keyword evidence="2" id="KW-1185">Reference proteome</keyword>
<evidence type="ECO:0000313" key="2">
    <source>
        <dbReference type="Proteomes" id="UP000066624"/>
    </source>
</evidence>
<dbReference type="Proteomes" id="UP000066624">
    <property type="component" value="Chromosome"/>
</dbReference>
<dbReference type="InterPro" id="IPR009923">
    <property type="entry name" value="Dodecin"/>
</dbReference>
<dbReference type="EMBL" id="CP012154">
    <property type="protein sequence ID" value="AKS42048.1"/>
    <property type="molecule type" value="Genomic_DNA"/>
</dbReference>
<gene>
    <name evidence="1" type="ORF">WM2015_1678</name>
</gene>
<dbReference type="Gene3D" id="3.30.1660.10">
    <property type="entry name" value="Flavin-binding protein dodecin"/>
    <property type="match status" value="1"/>
</dbReference>
<dbReference type="InterPro" id="IPR025543">
    <property type="entry name" value="Dodecin-like"/>
</dbReference>
<accession>A0A0K0XWJ1</accession>
<evidence type="ECO:0000313" key="1">
    <source>
        <dbReference type="EMBL" id="AKS42048.1"/>
    </source>
</evidence>
<dbReference type="PANTHER" id="PTHR39324:SF1">
    <property type="entry name" value="CALCIUM DODECIN"/>
    <property type="match status" value="1"/>
</dbReference>
<dbReference type="KEGG" id="wma:WM2015_1678"/>
<dbReference type="SUPFAM" id="SSF89807">
    <property type="entry name" value="Dodecin-like"/>
    <property type="match status" value="1"/>
</dbReference>
<organism evidence="1 2">
    <name type="scientific">Wenzhouxiangella marina</name>
    <dbReference type="NCBI Taxonomy" id="1579979"/>
    <lineage>
        <taxon>Bacteria</taxon>
        <taxon>Pseudomonadati</taxon>
        <taxon>Pseudomonadota</taxon>
        <taxon>Gammaproteobacteria</taxon>
        <taxon>Chromatiales</taxon>
        <taxon>Wenzhouxiangellaceae</taxon>
        <taxon>Wenzhouxiangella</taxon>
    </lineage>
</organism>
<sequence>MSVAKVIEISSSSSKSFEDAIEQGLKRAESSLNNVKGAWIAEQKVDFEDGRISQYRVIMRVTFVLD</sequence>
<dbReference type="Pfam" id="PF07311">
    <property type="entry name" value="Dodecin"/>
    <property type="match status" value="1"/>
</dbReference>
<proteinExistence type="predicted"/>
<dbReference type="RefSeq" id="WP_049725638.1">
    <property type="nucleotide sequence ID" value="NZ_CP012154.1"/>
</dbReference>
<dbReference type="InterPro" id="IPR036694">
    <property type="entry name" value="Dodecin-like_sf"/>
</dbReference>
<dbReference type="AlphaFoldDB" id="A0A0K0XWJ1"/>
<dbReference type="OrthoDB" id="9805449at2"/>
<protein>
    <submittedName>
        <fullName evidence="1">Uncharacterized protein</fullName>
    </submittedName>
</protein>
<dbReference type="PANTHER" id="PTHR39324">
    <property type="entry name" value="CALCIUM DODECIN"/>
    <property type="match status" value="1"/>
</dbReference>